<dbReference type="PANTHER" id="PTHR22591">
    <property type="entry name" value="XIN"/>
    <property type="match status" value="1"/>
</dbReference>
<feature type="compositionally biased region" description="Polar residues" evidence="1">
    <location>
        <begin position="102"/>
        <end position="123"/>
    </location>
</feature>
<reference evidence="2 3" key="1">
    <citation type="submission" date="2024-06" db="EMBL/GenBank/DDBJ databases">
        <authorList>
            <person name="Pan Q."/>
            <person name="Wen M."/>
            <person name="Jouanno E."/>
            <person name="Zahm M."/>
            <person name="Klopp C."/>
            <person name="Cabau C."/>
            <person name="Louis A."/>
            <person name="Berthelot C."/>
            <person name="Parey E."/>
            <person name="Roest Crollius H."/>
            <person name="Montfort J."/>
            <person name="Robinson-Rechavi M."/>
            <person name="Bouchez O."/>
            <person name="Lampietro C."/>
            <person name="Lopez Roques C."/>
            <person name="Donnadieu C."/>
            <person name="Postlethwait J."/>
            <person name="Bobe J."/>
            <person name="Verreycken H."/>
            <person name="Guiguen Y."/>
        </authorList>
    </citation>
    <scope>NUCLEOTIDE SEQUENCE [LARGE SCALE GENOMIC DNA]</scope>
    <source>
        <strain evidence="2">Up_M1</strain>
        <tissue evidence="2">Testis</tissue>
    </source>
</reference>
<sequence length="1203" mass="133117">MTGKIHVKVGTPFDHSHSLPPCNPCWDGKKPGFNKGAVTSTSLMEGRSVLRRAQSLRSVSKGDRDTPIWAEVGFRDKMKSVSSVTQMMARYQFSSSVEAGSTSTQRDLTTGIGQQKNSSSLANEKSETHMADIRVDVRADRKLQSENARVQPGLAEEREKSKRSVVLSRSKSMSSLPHPSVRVDLARGIGPLKALFESKFTQGKSVPVGPPHPKMTNMATGGKVQGSTTPEPTPDLAVTPAEVTTQVGRRMPSERRRTISHFNLEKTVTATPEDVEPDDKRKSIADFRDSSSSFSPSRENPSASVSVKAISALYLSKVAAADSTAPDPSPPTKREGKPTKMAEDGQKMGDGCQPTDSSSPPPGKGPILRQPTQPCTASLSTPSKEALSALYQQRQKVELRRLLKHTHPELKSMDRLDGVVDEELAEVLSSDIQPTAGDMGYEGEVLSRRWIFENCVQSKSKDPHDTKLHMSEGAGVGAGSGFRTLVEDVFGDDAGAGVGGEVWGDSNRTSNLFEQSWDNHEERARRTTDQEAKSGAALGKPIECEDEEVDRMDVQSARRLFESQQVNTLRANQDELVNQNKIVVSEDQRGAVQKRKQAFEKGSSKRVQREIKSPCFRNLDVAPQMVCEAMSVNANEQEDSEVQPQNERVSTVIPVIERKSVCALKADVGDGASSEIQTYQSSSLFHNNPFRTISTTGEPSHLVEPKPENTNSPPEDIAQGEMLVPLANVRNRAQLFESTQFDLINHQNREEIESVVESINNTLISLHQFNTIHSHGFIIEASETGIGTRARYRLTPSLKPEVEQDQVVEGGVKNFILQLLPRTTLKPQLVYLKEDEQKNVEVTMVTVPVHQVHLASNQDKEFRTVNVVQIIEDILSQDSSLRKGVVIQTDGLGWTEVTVYSLYNHPEGVVKRYSPNQGQTMETNVPNIDARKHKIETEASEVRRGDVKSAISSLLASSKDHTTPASYKQDVKGNVKLFKSCIEKGDLEYLKTFQVQEEQFPNQDDVLTGKFTDPKKDNHQQQLDDQLEQNYPDIVPVDVKKLKNMFSANQSCVQQKEMAHCGIIHSANMSPTQTGELSEIKTSQGYDILTGIESTGPVKNQSLREMLMRNAEVLRKTHDLKIASQKTPFHPEPRENKIVSQADSVEMVDEEDEISNLQAALYTLQQATMEAKALEQVALEKQKIVQHLAQRPMKNYKTKKGGA</sequence>
<feature type="region of interest" description="Disordered" evidence="1">
    <location>
        <begin position="102"/>
        <end position="131"/>
    </location>
</feature>
<proteinExistence type="predicted"/>
<organism evidence="2 3">
    <name type="scientific">Umbra pygmaea</name>
    <name type="common">Eastern mudminnow</name>
    <dbReference type="NCBI Taxonomy" id="75934"/>
    <lineage>
        <taxon>Eukaryota</taxon>
        <taxon>Metazoa</taxon>
        <taxon>Chordata</taxon>
        <taxon>Craniata</taxon>
        <taxon>Vertebrata</taxon>
        <taxon>Euteleostomi</taxon>
        <taxon>Actinopterygii</taxon>
        <taxon>Neopterygii</taxon>
        <taxon>Teleostei</taxon>
        <taxon>Protacanthopterygii</taxon>
        <taxon>Esociformes</taxon>
        <taxon>Umbridae</taxon>
        <taxon>Umbra</taxon>
    </lineage>
</organism>
<gene>
    <name evidence="2" type="ORF">UPYG_G00069830</name>
</gene>
<feature type="compositionally biased region" description="Low complexity" evidence="1">
    <location>
        <begin position="290"/>
        <end position="304"/>
    </location>
</feature>
<name>A0ABD0XBB6_UMBPY</name>
<feature type="region of interest" description="Disordered" evidence="1">
    <location>
        <begin position="694"/>
        <end position="713"/>
    </location>
</feature>
<evidence type="ECO:0000313" key="3">
    <source>
        <dbReference type="Proteomes" id="UP001557470"/>
    </source>
</evidence>
<keyword evidence="3" id="KW-1185">Reference proteome</keyword>
<evidence type="ECO:0000313" key="2">
    <source>
        <dbReference type="EMBL" id="KAL1006256.1"/>
    </source>
</evidence>
<accession>A0ABD0XBB6</accession>
<feature type="region of interest" description="Disordered" evidence="1">
    <location>
        <begin position="320"/>
        <end position="381"/>
    </location>
</feature>
<protein>
    <submittedName>
        <fullName evidence="2">Uncharacterized protein</fullName>
    </submittedName>
</protein>
<dbReference type="InterPro" id="IPR030072">
    <property type="entry name" value="XIRP1/XIRP2"/>
</dbReference>
<feature type="compositionally biased region" description="Basic and acidic residues" evidence="1">
    <location>
        <begin position="278"/>
        <end position="289"/>
    </location>
</feature>
<feature type="compositionally biased region" description="Polar residues" evidence="1">
    <location>
        <begin position="370"/>
        <end position="381"/>
    </location>
</feature>
<dbReference type="Proteomes" id="UP001557470">
    <property type="component" value="Unassembled WGS sequence"/>
</dbReference>
<dbReference type="AlphaFoldDB" id="A0ABD0XBB6"/>
<feature type="compositionally biased region" description="Basic and acidic residues" evidence="1">
    <location>
        <begin position="332"/>
        <end position="347"/>
    </location>
</feature>
<evidence type="ECO:0000256" key="1">
    <source>
        <dbReference type="SAM" id="MobiDB-lite"/>
    </source>
</evidence>
<dbReference type="EMBL" id="JAGEUA010000002">
    <property type="protein sequence ID" value="KAL1006256.1"/>
    <property type="molecule type" value="Genomic_DNA"/>
</dbReference>
<feature type="region of interest" description="Disordered" evidence="1">
    <location>
        <begin position="143"/>
        <end position="178"/>
    </location>
</feature>
<feature type="compositionally biased region" description="Low complexity" evidence="1">
    <location>
        <begin position="164"/>
        <end position="178"/>
    </location>
</feature>
<dbReference type="PANTHER" id="PTHR22591:SF2">
    <property type="entry name" value="XIN ACTIN-BINDING REPEAT-CONTAINING PROTEIN 1"/>
    <property type="match status" value="1"/>
</dbReference>
<comment type="caution">
    <text evidence="2">The sequence shown here is derived from an EMBL/GenBank/DDBJ whole genome shotgun (WGS) entry which is preliminary data.</text>
</comment>
<feature type="region of interest" description="Disordered" evidence="1">
    <location>
        <begin position="247"/>
        <end position="304"/>
    </location>
</feature>